<dbReference type="GO" id="GO:0006508">
    <property type="term" value="P:proteolysis"/>
    <property type="evidence" value="ECO:0007669"/>
    <property type="project" value="UniProtKB-KW"/>
</dbReference>
<evidence type="ECO:0000256" key="3">
    <source>
        <dbReference type="ARBA" id="ARBA00022813"/>
    </source>
</evidence>
<evidence type="ECO:0000313" key="9">
    <source>
        <dbReference type="Proteomes" id="UP000240996"/>
    </source>
</evidence>
<evidence type="ECO:0000256" key="6">
    <source>
        <dbReference type="PIRSR" id="PIRSR600246-2"/>
    </source>
</evidence>
<feature type="binding site" evidence="6">
    <location>
        <begin position="201"/>
        <end position="204"/>
    </location>
    <ligand>
        <name>substrate</name>
    </ligand>
</feature>
<evidence type="ECO:0000256" key="7">
    <source>
        <dbReference type="PIRSR" id="PIRSR600246-3"/>
    </source>
</evidence>
<dbReference type="InterPro" id="IPR029055">
    <property type="entry name" value="Ntn_hydrolases_N"/>
</dbReference>
<dbReference type="PANTHER" id="PTHR10188">
    <property type="entry name" value="L-ASPARAGINASE"/>
    <property type="match status" value="1"/>
</dbReference>
<dbReference type="PANTHER" id="PTHR10188:SF6">
    <property type="entry name" value="N(4)-(BETA-N-ACETYLGLUCOSAMINYL)-L-ASPARAGINASE"/>
    <property type="match status" value="1"/>
</dbReference>
<dbReference type="Pfam" id="PF01112">
    <property type="entry name" value="Asparaginase_2"/>
    <property type="match status" value="1"/>
</dbReference>
<dbReference type="Gene3D" id="3.60.20.30">
    <property type="entry name" value="(Glycosyl)asparaginase"/>
    <property type="match status" value="1"/>
</dbReference>
<evidence type="ECO:0000256" key="5">
    <source>
        <dbReference type="PIRSR" id="PIRSR600246-1"/>
    </source>
</evidence>
<evidence type="ECO:0000256" key="2">
    <source>
        <dbReference type="ARBA" id="ARBA00022801"/>
    </source>
</evidence>
<protein>
    <recommendedName>
        <fullName evidence="4">Isoaspartyl peptidase</fullName>
    </recommendedName>
</protein>
<keyword evidence="1" id="KW-0645">Protease</keyword>
<evidence type="ECO:0000256" key="4">
    <source>
        <dbReference type="ARBA" id="ARBA00069124"/>
    </source>
</evidence>
<reference evidence="8 9" key="1">
    <citation type="submission" date="2018-04" db="EMBL/GenBank/DDBJ databases">
        <title>Genomic Encyclopedia of Type Strains, Phase III (KMG-III): the genomes of soil and plant-associated and newly described type strains.</title>
        <authorList>
            <person name="Whitman W."/>
        </authorList>
    </citation>
    <scope>NUCLEOTIDE SEQUENCE [LARGE SCALE GENOMIC DNA]</scope>
    <source>
        <strain evidence="8 9">NW12</strain>
    </source>
</reference>
<keyword evidence="3" id="KW-0068">Autocatalytic cleavage</keyword>
<accession>A0A2T4YUM9</accession>
<gene>
    <name evidence="8" type="ORF">C8J24_0917</name>
</gene>
<comment type="caution">
    <text evidence="8">The sequence shown here is derived from an EMBL/GenBank/DDBJ whole genome shotgun (WGS) entry which is preliminary data.</text>
</comment>
<dbReference type="AlphaFoldDB" id="A0A2T4YUM9"/>
<dbReference type="SUPFAM" id="SSF56235">
    <property type="entry name" value="N-terminal nucleophile aminohydrolases (Ntn hydrolases)"/>
    <property type="match status" value="1"/>
</dbReference>
<sequence>MPQPNWTLVIHGGAGKLDREMLSADQDSGARAGLSRALDAGSAVLSGGGTALDAVESAVRVLEDDPHFNSGRGAVFTHDGGIELDAAIMDGRTRAAGAVAAATATRSPVGLARAILDDGRHVFLASTGANAFSREHGLEQADQDWFATNERRRQFAELQASGDMFDVDMKYGTVGAVACDTNGHVAAATSTGGVTGKRWGRIGDSPVIGAGTFADDRACAVSCTGSGEFFLRVGVGHEIAARVRLTGEPLQTATEAVLAEVRALGGTGGAIVVAPDGSMAWSFTTPGMYRGTASAKGARSVAIYASEQA</sequence>
<dbReference type="CDD" id="cd04701">
    <property type="entry name" value="Asparaginase_2"/>
    <property type="match status" value="1"/>
</dbReference>
<feature type="active site" description="Nucleophile" evidence="5">
    <location>
        <position position="173"/>
    </location>
</feature>
<organism evidence="8 9">
    <name type="scientific">Sphingomonas aerolata</name>
    <dbReference type="NCBI Taxonomy" id="185951"/>
    <lineage>
        <taxon>Bacteria</taxon>
        <taxon>Pseudomonadati</taxon>
        <taxon>Pseudomonadota</taxon>
        <taxon>Alphaproteobacteria</taxon>
        <taxon>Sphingomonadales</taxon>
        <taxon>Sphingomonadaceae</taxon>
        <taxon>Sphingomonas</taxon>
    </lineage>
</organism>
<evidence type="ECO:0000313" key="8">
    <source>
        <dbReference type="EMBL" id="PTM47518.1"/>
    </source>
</evidence>
<dbReference type="InterPro" id="IPR000246">
    <property type="entry name" value="Peptidase_T2"/>
</dbReference>
<evidence type="ECO:0000256" key="1">
    <source>
        <dbReference type="ARBA" id="ARBA00022670"/>
    </source>
</evidence>
<dbReference type="FunFam" id="3.60.20.30:FF:000001">
    <property type="entry name" value="Isoaspartyl peptidase/L-asparaginase"/>
    <property type="match status" value="1"/>
</dbReference>
<dbReference type="GO" id="GO:0016811">
    <property type="term" value="F:hydrolase activity, acting on carbon-nitrogen (but not peptide) bonds, in linear amides"/>
    <property type="evidence" value="ECO:0007669"/>
    <property type="project" value="UniProtKB-ARBA"/>
</dbReference>
<dbReference type="EMBL" id="PZZN01000001">
    <property type="protein sequence ID" value="PTM47518.1"/>
    <property type="molecule type" value="Genomic_DNA"/>
</dbReference>
<dbReference type="RefSeq" id="WP_107930625.1">
    <property type="nucleotide sequence ID" value="NZ_PZZN01000001.1"/>
</dbReference>
<dbReference type="Proteomes" id="UP000240996">
    <property type="component" value="Unassembled WGS sequence"/>
</dbReference>
<proteinExistence type="predicted"/>
<keyword evidence="9" id="KW-1185">Reference proteome</keyword>
<feature type="binding site" evidence="6">
    <location>
        <begin position="224"/>
        <end position="227"/>
    </location>
    <ligand>
        <name>substrate</name>
    </ligand>
</feature>
<name>A0A2T4YUM9_9SPHN</name>
<feature type="site" description="Cleavage; by autolysis" evidence="7">
    <location>
        <begin position="172"/>
        <end position="173"/>
    </location>
</feature>
<dbReference type="GO" id="GO:0008233">
    <property type="term" value="F:peptidase activity"/>
    <property type="evidence" value="ECO:0007669"/>
    <property type="project" value="UniProtKB-KW"/>
</dbReference>
<keyword evidence="2" id="KW-0378">Hydrolase</keyword>